<feature type="region of interest" description="Disordered" evidence="1">
    <location>
        <begin position="1"/>
        <end position="25"/>
    </location>
</feature>
<proteinExistence type="predicted"/>
<evidence type="ECO:0000259" key="2">
    <source>
        <dbReference type="SMART" id="SM00198"/>
    </source>
</evidence>
<evidence type="ECO:0000256" key="1">
    <source>
        <dbReference type="SAM" id="MobiDB-lite"/>
    </source>
</evidence>
<dbReference type="InterPro" id="IPR014044">
    <property type="entry name" value="CAP_dom"/>
</dbReference>
<evidence type="ECO:0000313" key="4">
    <source>
        <dbReference type="Proteomes" id="UP001172673"/>
    </source>
</evidence>
<dbReference type="Pfam" id="PF00188">
    <property type="entry name" value="CAP"/>
    <property type="match status" value="1"/>
</dbReference>
<feature type="compositionally biased region" description="Polar residues" evidence="1">
    <location>
        <begin position="1"/>
        <end position="12"/>
    </location>
</feature>
<dbReference type="SMART" id="SM00198">
    <property type="entry name" value="SCP"/>
    <property type="match status" value="1"/>
</dbReference>
<dbReference type="Proteomes" id="UP001172673">
    <property type="component" value="Unassembled WGS sequence"/>
</dbReference>
<evidence type="ECO:0000313" key="3">
    <source>
        <dbReference type="EMBL" id="KAJ9607915.1"/>
    </source>
</evidence>
<comment type="caution">
    <text evidence="3">The sequence shown here is derived from an EMBL/GenBank/DDBJ whole genome shotgun (WGS) entry which is preliminary data.</text>
</comment>
<organism evidence="3 4">
    <name type="scientific">Cladophialophora chaetospira</name>
    <dbReference type="NCBI Taxonomy" id="386627"/>
    <lineage>
        <taxon>Eukaryota</taxon>
        <taxon>Fungi</taxon>
        <taxon>Dikarya</taxon>
        <taxon>Ascomycota</taxon>
        <taxon>Pezizomycotina</taxon>
        <taxon>Eurotiomycetes</taxon>
        <taxon>Chaetothyriomycetidae</taxon>
        <taxon>Chaetothyriales</taxon>
        <taxon>Herpotrichiellaceae</taxon>
        <taxon>Cladophialophora</taxon>
    </lineage>
</organism>
<feature type="domain" description="SCP" evidence="2">
    <location>
        <begin position="5"/>
        <end position="118"/>
    </location>
</feature>
<dbReference type="SUPFAM" id="SSF55797">
    <property type="entry name" value="PR-1-like"/>
    <property type="match status" value="1"/>
</dbReference>
<protein>
    <recommendedName>
        <fullName evidence="2">SCP domain-containing protein</fullName>
    </recommendedName>
</protein>
<accession>A0AA39CH59</accession>
<sequence>MGLSSDQQQALDIQNHGRRNKNLNPLQWDDKLASDAQNWANHLAQQVGHMQHSTSQERPGQGENLFWGWASPGPYKEPYMHAAQGWMNEAAKYHGEAIGQGNDSAYGHYSQLGPWIEK</sequence>
<gene>
    <name evidence="3" type="ORF">H2200_007994</name>
</gene>
<dbReference type="InterPro" id="IPR035940">
    <property type="entry name" value="CAP_sf"/>
</dbReference>
<dbReference type="Gene3D" id="3.40.33.10">
    <property type="entry name" value="CAP"/>
    <property type="match status" value="1"/>
</dbReference>
<dbReference type="PANTHER" id="PTHR10334">
    <property type="entry name" value="CYSTEINE-RICH SECRETORY PROTEIN-RELATED"/>
    <property type="match status" value="1"/>
</dbReference>
<dbReference type="AlphaFoldDB" id="A0AA39CH59"/>
<keyword evidence="4" id="KW-1185">Reference proteome</keyword>
<reference evidence="3" key="1">
    <citation type="submission" date="2022-10" db="EMBL/GenBank/DDBJ databases">
        <title>Culturing micro-colonial fungi from biological soil crusts in the Mojave desert and describing Neophaeococcomyces mojavensis, and introducing the new genera and species Taxawa tesnikishii.</title>
        <authorList>
            <person name="Kurbessoian T."/>
            <person name="Stajich J.E."/>
        </authorList>
    </citation>
    <scope>NUCLEOTIDE SEQUENCE</scope>
    <source>
        <strain evidence="3">TK_41</strain>
    </source>
</reference>
<feature type="region of interest" description="Disordered" evidence="1">
    <location>
        <begin position="46"/>
        <end position="65"/>
    </location>
</feature>
<dbReference type="InterPro" id="IPR001283">
    <property type="entry name" value="CRISP-related"/>
</dbReference>
<name>A0AA39CH59_9EURO</name>
<dbReference type="EMBL" id="JAPDRK010000011">
    <property type="protein sequence ID" value="KAJ9607915.1"/>
    <property type="molecule type" value="Genomic_DNA"/>
</dbReference>